<dbReference type="EMBL" id="RJVU01027559">
    <property type="protein sequence ID" value="ROL49025.1"/>
    <property type="molecule type" value="Genomic_DNA"/>
</dbReference>
<comment type="caution">
    <text evidence="2">The sequence shown here is derived from an EMBL/GenBank/DDBJ whole genome shotgun (WGS) entry which is preliminary data.</text>
</comment>
<dbReference type="Proteomes" id="UP000281406">
    <property type="component" value="Unassembled WGS sequence"/>
</dbReference>
<reference evidence="2 3" key="1">
    <citation type="submission" date="2018-10" db="EMBL/GenBank/DDBJ databases">
        <title>Genome assembly for a Yunnan-Guizhou Plateau 3E fish, Anabarilius grahami (Regan), and its evolutionary and genetic applications.</title>
        <authorList>
            <person name="Jiang W."/>
        </authorList>
    </citation>
    <scope>NUCLEOTIDE SEQUENCE [LARGE SCALE GENOMIC DNA]</scope>
    <source>
        <strain evidence="2">AG-KIZ</strain>
        <tissue evidence="2">Muscle</tissue>
    </source>
</reference>
<organism evidence="2 3">
    <name type="scientific">Anabarilius grahami</name>
    <name type="common">Kanglang fish</name>
    <name type="synonym">Barilius grahami</name>
    <dbReference type="NCBI Taxonomy" id="495550"/>
    <lineage>
        <taxon>Eukaryota</taxon>
        <taxon>Metazoa</taxon>
        <taxon>Chordata</taxon>
        <taxon>Craniata</taxon>
        <taxon>Vertebrata</taxon>
        <taxon>Euteleostomi</taxon>
        <taxon>Actinopterygii</taxon>
        <taxon>Neopterygii</taxon>
        <taxon>Teleostei</taxon>
        <taxon>Ostariophysi</taxon>
        <taxon>Cypriniformes</taxon>
        <taxon>Xenocyprididae</taxon>
        <taxon>Xenocypridinae</taxon>
        <taxon>Xenocypridinae incertae sedis</taxon>
        <taxon>Anabarilius</taxon>
    </lineage>
</organism>
<evidence type="ECO:0000256" key="1">
    <source>
        <dbReference type="SAM" id="MobiDB-lite"/>
    </source>
</evidence>
<proteinExistence type="predicted"/>
<accession>A0A3N0YS65</accession>
<protein>
    <submittedName>
        <fullName evidence="2">Uncharacterized protein</fullName>
    </submittedName>
</protein>
<gene>
    <name evidence="2" type="ORF">DPX16_16640</name>
</gene>
<sequence>MRQDPRSTGEAGRATGAENSTGNIPCRRSPILDNLKVNEPHKQIIDVFMHLTPQSVGLGQRLIGECNDEVQVAVISTLVIECAVIGGWWSLTCL</sequence>
<keyword evidence="3" id="KW-1185">Reference proteome</keyword>
<dbReference type="AlphaFoldDB" id="A0A3N0YS65"/>
<name>A0A3N0YS65_ANAGA</name>
<feature type="region of interest" description="Disordered" evidence="1">
    <location>
        <begin position="1"/>
        <end position="27"/>
    </location>
</feature>
<evidence type="ECO:0000313" key="3">
    <source>
        <dbReference type="Proteomes" id="UP000281406"/>
    </source>
</evidence>
<evidence type="ECO:0000313" key="2">
    <source>
        <dbReference type="EMBL" id="ROL49025.1"/>
    </source>
</evidence>